<feature type="region of interest" description="Disordered" evidence="2">
    <location>
        <begin position="166"/>
        <end position="222"/>
    </location>
</feature>
<feature type="coiled-coil region" evidence="1">
    <location>
        <begin position="251"/>
        <end position="358"/>
    </location>
</feature>
<feature type="compositionally biased region" description="Polar residues" evidence="2">
    <location>
        <begin position="95"/>
        <end position="115"/>
    </location>
</feature>
<dbReference type="GeneID" id="43600799"/>
<gene>
    <name evidence="3" type="ORF">BP5553_07950</name>
</gene>
<dbReference type="Proteomes" id="UP000254866">
    <property type="component" value="Unassembled WGS sequence"/>
</dbReference>
<name>A0A370TFB1_9HELO</name>
<evidence type="ECO:0008006" key="5">
    <source>
        <dbReference type="Google" id="ProtNLM"/>
    </source>
</evidence>
<dbReference type="STRING" id="2656787.A0A370TFB1"/>
<evidence type="ECO:0000256" key="1">
    <source>
        <dbReference type="SAM" id="Coils"/>
    </source>
</evidence>
<feature type="compositionally biased region" description="Basic and acidic residues" evidence="2">
    <location>
        <begin position="550"/>
        <end position="560"/>
    </location>
</feature>
<dbReference type="RefSeq" id="XP_031866864.1">
    <property type="nucleotide sequence ID" value="XM_032016573.1"/>
</dbReference>
<feature type="compositionally biased region" description="Acidic residues" evidence="2">
    <location>
        <begin position="534"/>
        <end position="545"/>
    </location>
</feature>
<protein>
    <recommendedName>
        <fullName evidence="5">Autophagy-related protein 28</fullName>
    </recommendedName>
</protein>
<feature type="compositionally biased region" description="Polar residues" evidence="2">
    <location>
        <begin position="186"/>
        <end position="200"/>
    </location>
</feature>
<feature type="compositionally biased region" description="Basic residues" evidence="2">
    <location>
        <begin position="211"/>
        <end position="222"/>
    </location>
</feature>
<sequence length="560" mass="61604">MSRSSFFSRSPRDRNPLLPQHSREESYSLRDLSPRGSQSPRASPSPPPSFYRSKNNDDAHNPSTSRSPGTRERRIQFAAPPPPIATSVVLPPVQHPSQHANSTNYSWGAESSSRGYNAGNRVGGVHIRSNTASVDPLLGLERREKAIHQELQMLLDAQSAGLVQGFGGEVGSKSSIDGSSDAGSSTPTSRSAQRSSSLHNGKNRGIVPVRQPKKKQISLRGARRGLLTDMEELVGIKTDEVGILTSEIETRNEVLKQVDVWEKRIEGARKQLSRYSASGDQGNGSDEEARELAELRTEEQAVDNEIREVEERLAEMKARKRWLGEQIQEGVNRQEAKLSSYQGALKEAESEVKQFLKRPPVPVSVIMGNEAGFMALPSSRRTLSMAREWWNKELSQLHARKQDVGNEKAALDEGAQLWQDAIQVVTEFEDGLRKQMASGDPQNTTLLKKQIGKMGDVISKLEKSAATAEERGWNLLICAIGAELEAFREGEGILQGALEATGSDNELGQEETLDTSVPNELSGKTRELNRDDSTEREDSEDDGPNLEELLVEHGSADETS</sequence>
<feature type="region of interest" description="Disordered" evidence="2">
    <location>
        <begin position="1"/>
        <end position="116"/>
    </location>
</feature>
<keyword evidence="4" id="KW-1185">Reference proteome</keyword>
<reference evidence="3 4" key="1">
    <citation type="journal article" date="2018" name="IMA Fungus">
        <title>IMA Genome-F 9: Draft genome sequence of Annulohypoxylon stygium, Aspergillus mulundensis, Berkeleyomyces basicola (syn. Thielaviopsis basicola), Ceratocystis smalleyi, two Cercospora beticola strains, Coleophoma cylindrospora, Fusarium fracticaudum, Phialophora cf. hyalina, and Morchella septimelata.</title>
        <authorList>
            <person name="Wingfield B.D."/>
            <person name="Bills G.F."/>
            <person name="Dong Y."/>
            <person name="Huang W."/>
            <person name="Nel W.J."/>
            <person name="Swalarsk-Parry B.S."/>
            <person name="Vaghefi N."/>
            <person name="Wilken P.M."/>
            <person name="An Z."/>
            <person name="de Beer Z.W."/>
            <person name="De Vos L."/>
            <person name="Chen L."/>
            <person name="Duong T.A."/>
            <person name="Gao Y."/>
            <person name="Hammerbacher A."/>
            <person name="Kikkert J.R."/>
            <person name="Li Y."/>
            <person name="Li H."/>
            <person name="Li K."/>
            <person name="Li Q."/>
            <person name="Liu X."/>
            <person name="Ma X."/>
            <person name="Naidoo K."/>
            <person name="Pethybridge S.J."/>
            <person name="Sun J."/>
            <person name="Steenkamp E.T."/>
            <person name="van der Nest M.A."/>
            <person name="van Wyk S."/>
            <person name="Wingfield M.J."/>
            <person name="Xiong C."/>
            <person name="Yue Q."/>
            <person name="Zhang X."/>
        </authorList>
    </citation>
    <scope>NUCLEOTIDE SEQUENCE [LARGE SCALE GENOMIC DNA]</scope>
    <source>
        <strain evidence="3 4">BP 5553</strain>
    </source>
</reference>
<dbReference type="EMBL" id="NPIC01000008">
    <property type="protein sequence ID" value="RDL33582.1"/>
    <property type="molecule type" value="Genomic_DNA"/>
</dbReference>
<feature type="compositionally biased region" description="Low complexity" evidence="2">
    <location>
        <begin position="171"/>
        <end position="185"/>
    </location>
</feature>
<keyword evidence="1" id="KW-0175">Coiled coil</keyword>
<feature type="region of interest" description="Disordered" evidence="2">
    <location>
        <begin position="502"/>
        <end position="560"/>
    </location>
</feature>
<feature type="compositionally biased region" description="Basic and acidic residues" evidence="2">
    <location>
        <begin position="523"/>
        <end position="533"/>
    </location>
</feature>
<accession>A0A370TFB1</accession>
<dbReference type="OrthoDB" id="5342758at2759"/>
<evidence type="ECO:0000313" key="4">
    <source>
        <dbReference type="Proteomes" id="UP000254866"/>
    </source>
</evidence>
<feature type="compositionally biased region" description="Basic and acidic residues" evidence="2">
    <location>
        <begin position="10"/>
        <end position="28"/>
    </location>
</feature>
<organism evidence="3 4">
    <name type="scientific">Venustampulla echinocandica</name>
    <dbReference type="NCBI Taxonomy" id="2656787"/>
    <lineage>
        <taxon>Eukaryota</taxon>
        <taxon>Fungi</taxon>
        <taxon>Dikarya</taxon>
        <taxon>Ascomycota</taxon>
        <taxon>Pezizomycotina</taxon>
        <taxon>Leotiomycetes</taxon>
        <taxon>Helotiales</taxon>
        <taxon>Pleuroascaceae</taxon>
        <taxon>Venustampulla</taxon>
    </lineage>
</organism>
<dbReference type="AlphaFoldDB" id="A0A370TFB1"/>
<evidence type="ECO:0000313" key="3">
    <source>
        <dbReference type="EMBL" id="RDL33582.1"/>
    </source>
</evidence>
<proteinExistence type="predicted"/>
<comment type="caution">
    <text evidence="3">The sequence shown here is derived from an EMBL/GenBank/DDBJ whole genome shotgun (WGS) entry which is preliminary data.</text>
</comment>
<evidence type="ECO:0000256" key="2">
    <source>
        <dbReference type="SAM" id="MobiDB-lite"/>
    </source>
</evidence>